<accession>A0A1Y1ZGC4</accession>
<dbReference type="STRING" id="1231657.A0A1Y1ZGC4"/>
<keyword evidence="2" id="KW-1185">Reference proteome</keyword>
<evidence type="ECO:0000313" key="2">
    <source>
        <dbReference type="Proteomes" id="UP000193144"/>
    </source>
</evidence>
<name>A0A1Y1ZGC4_9PLEO</name>
<organism evidence="1 2">
    <name type="scientific">Clohesyomyces aquaticus</name>
    <dbReference type="NCBI Taxonomy" id="1231657"/>
    <lineage>
        <taxon>Eukaryota</taxon>
        <taxon>Fungi</taxon>
        <taxon>Dikarya</taxon>
        <taxon>Ascomycota</taxon>
        <taxon>Pezizomycotina</taxon>
        <taxon>Dothideomycetes</taxon>
        <taxon>Pleosporomycetidae</taxon>
        <taxon>Pleosporales</taxon>
        <taxon>Lindgomycetaceae</taxon>
        <taxon>Clohesyomyces</taxon>
    </lineage>
</organism>
<gene>
    <name evidence="1" type="ORF">BCR34DRAFT_602955</name>
</gene>
<dbReference type="EMBL" id="MCFA01000088">
    <property type="protein sequence ID" value="ORY09310.1"/>
    <property type="molecule type" value="Genomic_DNA"/>
</dbReference>
<reference evidence="1 2" key="1">
    <citation type="submission" date="2016-07" db="EMBL/GenBank/DDBJ databases">
        <title>Pervasive Adenine N6-methylation of Active Genes in Fungi.</title>
        <authorList>
            <consortium name="DOE Joint Genome Institute"/>
            <person name="Mondo S.J."/>
            <person name="Dannebaum R.O."/>
            <person name="Kuo R.C."/>
            <person name="Labutti K."/>
            <person name="Haridas S."/>
            <person name="Kuo A."/>
            <person name="Salamov A."/>
            <person name="Ahrendt S.R."/>
            <person name="Lipzen A."/>
            <person name="Sullivan W."/>
            <person name="Andreopoulos W.B."/>
            <person name="Clum A."/>
            <person name="Lindquist E."/>
            <person name="Daum C."/>
            <person name="Ramamoorthy G.K."/>
            <person name="Gryganskyi A."/>
            <person name="Culley D."/>
            <person name="Magnuson J.K."/>
            <person name="James T.Y."/>
            <person name="O'Malley M.A."/>
            <person name="Stajich J.E."/>
            <person name="Spatafora J.W."/>
            <person name="Visel A."/>
            <person name="Grigoriev I.V."/>
        </authorList>
    </citation>
    <scope>NUCLEOTIDE SEQUENCE [LARGE SCALE GENOMIC DNA]</scope>
    <source>
        <strain evidence="1 2">CBS 115471</strain>
    </source>
</reference>
<sequence>MPYTEKDIQEILKKFSELQTHSTPLGQSVSDLRKEYWELDDSLNHYAIQPGAPWGFVVFRTAYGADKMTVIEDPEKLAGADSHTVRHIFRAWVADDLTPRLRDPQWCQLFGGSEQIHSKLASNDLYDADHPVSCLPPRRNFCLFVDEVYLRSLDLPPVRSPAVKILTTD</sequence>
<protein>
    <submittedName>
        <fullName evidence="1">Uncharacterized protein</fullName>
    </submittedName>
</protein>
<dbReference type="OrthoDB" id="3799506at2759"/>
<proteinExistence type="predicted"/>
<evidence type="ECO:0000313" key="1">
    <source>
        <dbReference type="EMBL" id="ORY09310.1"/>
    </source>
</evidence>
<dbReference type="AlphaFoldDB" id="A0A1Y1ZGC4"/>
<comment type="caution">
    <text evidence="1">The sequence shown here is derived from an EMBL/GenBank/DDBJ whole genome shotgun (WGS) entry which is preliminary data.</text>
</comment>
<dbReference type="Proteomes" id="UP000193144">
    <property type="component" value="Unassembled WGS sequence"/>
</dbReference>